<evidence type="ECO:0008006" key="3">
    <source>
        <dbReference type="Google" id="ProtNLM"/>
    </source>
</evidence>
<accession>A0ABN3VI80</accession>
<dbReference type="RefSeq" id="WP_344681516.1">
    <property type="nucleotide sequence ID" value="NZ_BAAAUX010000016.1"/>
</dbReference>
<name>A0ABN3VI80_9PSEU</name>
<keyword evidence="2" id="KW-1185">Reference proteome</keyword>
<protein>
    <recommendedName>
        <fullName evidence="3">TetR family transcriptional regulator</fullName>
    </recommendedName>
</protein>
<organism evidence="1 2">
    <name type="scientific">Saccharopolyspora taberi</name>
    <dbReference type="NCBI Taxonomy" id="60895"/>
    <lineage>
        <taxon>Bacteria</taxon>
        <taxon>Bacillati</taxon>
        <taxon>Actinomycetota</taxon>
        <taxon>Actinomycetes</taxon>
        <taxon>Pseudonocardiales</taxon>
        <taxon>Pseudonocardiaceae</taxon>
        <taxon>Saccharopolyspora</taxon>
    </lineage>
</organism>
<reference evidence="1 2" key="1">
    <citation type="journal article" date="2019" name="Int. J. Syst. Evol. Microbiol.">
        <title>The Global Catalogue of Microorganisms (GCM) 10K type strain sequencing project: providing services to taxonomists for standard genome sequencing and annotation.</title>
        <authorList>
            <consortium name="The Broad Institute Genomics Platform"/>
            <consortium name="The Broad Institute Genome Sequencing Center for Infectious Disease"/>
            <person name="Wu L."/>
            <person name="Ma J."/>
        </authorList>
    </citation>
    <scope>NUCLEOTIDE SEQUENCE [LARGE SCALE GENOMIC DNA]</scope>
    <source>
        <strain evidence="1 2">JCM 9383</strain>
    </source>
</reference>
<gene>
    <name evidence="1" type="ORF">GCM10010470_37870</name>
</gene>
<proteinExistence type="predicted"/>
<comment type="caution">
    <text evidence="1">The sequence shown here is derived from an EMBL/GenBank/DDBJ whole genome shotgun (WGS) entry which is preliminary data.</text>
</comment>
<evidence type="ECO:0000313" key="2">
    <source>
        <dbReference type="Proteomes" id="UP001500979"/>
    </source>
</evidence>
<evidence type="ECO:0000313" key="1">
    <source>
        <dbReference type="EMBL" id="GAA2799194.1"/>
    </source>
</evidence>
<dbReference type="Proteomes" id="UP001500979">
    <property type="component" value="Unassembled WGS sequence"/>
</dbReference>
<dbReference type="EMBL" id="BAAAUX010000016">
    <property type="protein sequence ID" value="GAA2799194.1"/>
    <property type="molecule type" value="Genomic_DNA"/>
</dbReference>
<sequence length="158" mass="17444">MSWNDFYQRQHAIQAVLDHAEAHPGDRLDPQAVPRARAVFADTDDLVPALQHKWLQLITGRIGVALSEVEDDPHGDRVEAVTAAWRTTATRNPVLRAVLDKHLDEPGLRGALEREQRLLALATGLADHTEPADDIARVGAAFLRLLRGTPDRDLLTSS</sequence>